<feature type="compositionally biased region" description="Basic and acidic residues" evidence="1">
    <location>
        <begin position="65"/>
        <end position="85"/>
    </location>
</feature>
<feature type="compositionally biased region" description="Low complexity" evidence="1">
    <location>
        <begin position="115"/>
        <end position="127"/>
    </location>
</feature>
<evidence type="ECO:0000313" key="3">
    <source>
        <dbReference type="Proteomes" id="UP000191522"/>
    </source>
</evidence>
<feature type="region of interest" description="Disordered" evidence="1">
    <location>
        <begin position="1"/>
        <end position="88"/>
    </location>
</feature>
<organism evidence="2 3">
    <name type="scientific">Penicillium decumbens</name>
    <dbReference type="NCBI Taxonomy" id="69771"/>
    <lineage>
        <taxon>Eukaryota</taxon>
        <taxon>Fungi</taxon>
        <taxon>Dikarya</taxon>
        <taxon>Ascomycota</taxon>
        <taxon>Pezizomycotina</taxon>
        <taxon>Eurotiomycetes</taxon>
        <taxon>Eurotiomycetidae</taxon>
        <taxon>Eurotiales</taxon>
        <taxon>Aspergillaceae</taxon>
        <taxon>Penicillium</taxon>
    </lineage>
</organism>
<evidence type="ECO:0000313" key="2">
    <source>
        <dbReference type="EMBL" id="OQD70331.1"/>
    </source>
</evidence>
<feature type="region of interest" description="Disordered" evidence="1">
    <location>
        <begin position="112"/>
        <end position="209"/>
    </location>
</feature>
<dbReference type="AlphaFoldDB" id="A0A1V6P043"/>
<dbReference type="EMBL" id="MDYL01000024">
    <property type="protein sequence ID" value="OQD70331.1"/>
    <property type="molecule type" value="Genomic_DNA"/>
</dbReference>
<evidence type="ECO:0000256" key="1">
    <source>
        <dbReference type="SAM" id="MobiDB-lite"/>
    </source>
</evidence>
<dbReference type="Proteomes" id="UP000191522">
    <property type="component" value="Unassembled WGS sequence"/>
</dbReference>
<comment type="caution">
    <text evidence="2">The sequence shown here is derived from an EMBL/GenBank/DDBJ whole genome shotgun (WGS) entry which is preliminary data.</text>
</comment>
<dbReference type="OMA" id="TTEPGRH"/>
<feature type="compositionally biased region" description="Polar residues" evidence="1">
    <location>
        <begin position="1"/>
        <end position="16"/>
    </location>
</feature>
<dbReference type="OrthoDB" id="4509376at2759"/>
<name>A0A1V6P043_PENDC</name>
<protein>
    <submittedName>
        <fullName evidence="2">Uncharacterized protein</fullName>
    </submittedName>
</protein>
<feature type="compositionally biased region" description="Basic and acidic residues" evidence="1">
    <location>
        <begin position="149"/>
        <end position="164"/>
    </location>
</feature>
<feature type="compositionally biased region" description="Basic and acidic residues" evidence="1">
    <location>
        <begin position="174"/>
        <end position="201"/>
    </location>
</feature>
<gene>
    <name evidence="2" type="ORF">PENDEC_c024G02004</name>
</gene>
<reference evidence="3" key="1">
    <citation type="journal article" date="2017" name="Nat. Microbiol.">
        <title>Global analysis of biosynthetic gene clusters reveals vast potential of secondary metabolite production in Penicillium species.</title>
        <authorList>
            <person name="Nielsen J.C."/>
            <person name="Grijseels S."/>
            <person name="Prigent S."/>
            <person name="Ji B."/>
            <person name="Dainat J."/>
            <person name="Nielsen K.F."/>
            <person name="Frisvad J.C."/>
            <person name="Workman M."/>
            <person name="Nielsen J."/>
        </authorList>
    </citation>
    <scope>NUCLEOTIDE SEQUENCE [LARGE SCALE GENOMIC DNA]</scope>
    <source>
        <strain evidence="3">IBT 11843</strain>
    </source>
</reference>
<feature type="compositionally biased region" description="Gly residues" evidence="1">
    <location>
        <begin position="128"/>
        <end position="137"/>
    </location>
</feature>
<sequence length="209" mass="22700">MEPRQTRSQTAKATQPSEPPKQAAYEQASNPVERNPQEQHEPGAQTYQYGDAVPSITRGASSRPANDEARARLEEQHRREQREMQNHAVDLEYGVEQQPSEGYIADSVEHKGMGQRRAQAGAHAGPVGAPGGPGHPGFGDQPDLAAGMDQKRAEHDRVLGDRVGRSPAPPDNDVAEREAVRQQKLQRNENVDAAEAVKKATGDPVVSSH</sequence>
<accession>A0A1V6P043</accession>
<proteinExistence type="predicted"/>
<keyword evidence="3" id="KW-1185">Reference proteome</keyword>